<evidence type="ECO:0000256" key="1">
    <source>
        <dbReference type="ARBA" id="ARBA00008842"/>
    </source>
</evidence>
<name>A0AAW2YYQ2_9EUKA</name>
<dbReference type="PANTHER" id="PTHR10972:SF102">
    <property type="entry name" value="OXYSTEROL-BINDING PROTEIN"/>
    <property type="match status" value="1"/>
</dbReference>
<feature type="region of interest" description="Disordered" evidence="3">
    <location>
        <begin position="1"/>
        <end position="31"/>
    </location>
</feature>
<keyword evidence="5" id="KW-1185">Reference proteome</keyword>
<feature type="compositionally biased region" description="Basic and acidic residues" evidence="3">
    <location>
        <begin position="1"/>
        <end position="16"/>
    </location>
</feature>
<evidence type="ECO:0000313" key="5">
    <source>
        <dbReference type="Proteomes" id="UP001431209"/>
    </source>
</evidence>
<comment type="caution">
    <text evidence="4">The sequence shown here is derived from an EMBL/GenBank/DDBJ whole genome shotgun (WGS) entry which is preliminary data.</text>
</comment>
<dbReference type="Proteomes" id="UP001431209">
    <property type="component" value="Unassembled WGS sequence"/>
</dbReference>
<dbReference type="Gene3D" id="3.30.70.3490">
    <property type="match status" value="1"/>
</dbReference>
<organism evidence="4 5">
    <name type="scientific">Acrasis kona</name>
    <dbReference type="NCBI Taxonomy" id="1008807"/>
    <lineage>
        <taxon>Eukaryota</taxon>
        <taxon>Discoba</taxon>
        <taxon>Heterolobosea</taxon>
        <taxon>Tetramitia</taxon>
        <taxon>Eutetramitia</taxon>
        <taxon>Acrasidae</taxon>
        <taxon>Acrasis</taxon>
    </lineage>
</organism>
<dbReference type="GO" id="GO:0032934">
    <property type="term" value="F:sterol binding"/>
    <property type="evidence" value="ECO:0007669"/>
    <property type="project" value="TreeGrafter"/>
</dbReference>
<dbReference type="PANTHER" id="PTHR10972">
    <property type="entry name" value="OXYSTEROL-BINDING PROTEIN-RELATED"/>
    <property type="match status" value="1"/>
</dbReference>
<comment type="similarity">
    <text evidence="1 2">Belongs to the OSBP family.</text>
</comment>
<dbReference type="AlphaFoldDB" id="A0AAW2YYQ2"/>
<dbReference type="GO" id="GO:0016020">
    <property type="term" value="C:membrane"/>
    <property type="evidence" value="ECO:0007669"/>
    <property type="project" value="TreeGrafter"/>
</dbReference>
<protein>
    <submittedName>
        <fullName evidence="4">Oxysterol-binding protein</fullName>
    </submittedName>
</protein>
<dbReference type="EMBL" id="JAOPGA020000793">
    <property type="protein sequence ID" value="KAL0481791.1"/>
    <property type="molecule type" value="Genomic_DNA"/>
</dbReference>
<gene>
    <name evidence="4" type="ORF">AKO1_010596</name>
</gene>
<dbReference type="SUPFAM" id="SSF144000">
    <property type="entry name" value="Oxysterol-binding protein-like"/>
    <property type="match status" value="1"/>
</dbReference>
<dbReference type="Gene3D" id="2.40.160.120">
    <property type="match status" value="1"/>
</dbReference>
<evidence type="ECO:0000256" key="3">
    <source>
        <dbReference type="SAM" id="MobiDB-lite"/>
    </source>
</evidence>
<dbReference type="GO" id="GO:0005829">
    <property type="term" value="C:cytosol"/>
    <property type="evidence" value="ECO:0007669"/>
    <property type="project" value="TreeGrafter"/>
</dbReference>
<proteinExistence type="inferred from homology"/>
<evidence type="ECO:0000313" key="4">
    <source>
        <dbReference type="EMBL" id="KAL0481791.1"/>
    </source>
</evidence>
<evidence type="ECO:0000256" key="2">
    <source>
        <dbReference type="RuleBase" id="RU003844"/>
    </source>
</evidence>
<accession>A0AAW2YYQ2</accession>
<dbReference type="InterPro" id="IPR018494">
    <property type="entry name" value="Oxysterol-bd_CS"/>
</dbReference>
<dbReference type="InterPro" id="IPR037239">
    <property type="entry name" value="OSBP_sf"/>
</dbReference>
<dbReference type="Pfam" id="PF01237">
    <property type="entry name" value="Oxysterol_BP"/>
    <property type="match status" value="1"/>
</dbReference>
<sequence length="367" mass="41602">MDEHKVSPTHVSKEDMISQGHIYDDPSSAESKDTTYGSLVYKIIKELRVGMNLTSITCPIFMIKPRSLLEELSTKLSPHNFTYEITNLKTSEERMLGVVKSTLISMSSTPKKGINNMKPLNPILGERFQCEWNVNGKQFECYSEQVSHHPPISAAIMRSKDNKYVSEVTTAPKPTFCGNYIQVSVDGSQRTTLTDHNEIYDIKMPPFYVCGLVWGQSRVELGTDLTIDCQKSQLRCDVKISGTKITGNISNYNGQELSTITGDLTDKIFSTKQDGCEELIFNGKHEMIRPLVKSLLEQDDMESRRVWHKVAFAYSEGDFDAALNHKCEVEEQQRAIRKTGMHHDYVPKWFECVSAEGGEPKYDFVNN</sequence>
<dbReference type="InterPro" id="IPR000648">
    <property type="entry name" value="Oxysterol-bd"/>
</dbReference>
<dbReference type="PROSITE" id="PS01013">
    <property type="entry name" value="OSBP"/>
    <property type="match status" value="1"/>
</dbReference>
<reference evidence="4 5" key="1">
    <citation type="submission" date="2024-03" db="EMBL/GenBank/DDBJ databases">
        <title>The Acrasis kona genome and developmental transcriptomes reveal deep origins of eukaryotic multicellular pathways.</title>
        <authorList>
            <person name="Sheikh S."/>
            <person name="Fu C.-J."/>
            <person name="Brown M.W."/>
            <person name="Baldauf S.L."/>
        </authorList>
    </citation>
    <scope>NUCLEOTIDE SEQUENCE [LARGE SCALE GENOMIC DNA]</scope>
    <source>
        <strain evidence="4 5">ATCC MYA-3509</strain>
    </source>
</reference>